<evidence type="ECO:0000313" key="4">
    <source>
        <dbReference type="EMBL" id="USQ94895.1"/>
    </source>
</evidence>
<evidence type="ECO:0000256" key="3">
    <source>
        <dbReference type="ARBA" id="ARBA00022898"/>
    </source>
</evidence>
<evidence type="ECO:0000256" key="1">
    <source>
        <dbReference type="ARBA" id="ARBA00022642"/>
    </source>
</evidence>
<dbReference type="SUPFAM" id="SSF53383">
    <property type="entry name" value="PLP-dependent transferases"/>
    <property type="match status" value="1"/>
</dbReference>
<keyword evidence="2" id="KW-0378">Hydrolase</keyword>
<evidence type="ECO:0000256" key="2">
    <source>
        <dbReference type="ARBA" id="ARBA00022801"/>
    </source>
</evidence>
<evidence type="ECO:0000313" key="5">
    <source>
        <dbReference type="Proteomes" id="UP001057520"/>
    </source>
</evidence>
<accession>A0ABY4ZQE7</accession>
<keyword evidence="4" id="KW-0808">Transferase</keyword>
<dbReference type="EMBL" id="CP096040">
    <property type="protein sequence ID" value="USQ94895.1"/>
    <property type="molecule type" value="Genomic_DNA"/>
</dbReference>
<dbReference type="InterPro" id="IPR010111">
    <property type="entry name" value="Kynureninase"/>
</dbReference>
<dbReference type="InterPro" id="IPR015424">
    <property type="entry name" value="PyrdxlP-dep_Trfase"/>
</dbReference>
<gene>
    <name evidence="4" type="ORF">MZV50_20375</name>
</gene>
<keyword evidence="4" id="KW-0032">Aminotransferase</keyword>
<protein>
    <submittedName>
        <fullName evidence="4">Class V aminotransferase</fullName>
    </submittedName>
</protein>
<proteinExistence type="predicted"/>
<organism evidence="4 5">
    <name type="scientific">Caulobacter segnis</name>
    <dbReference type="NCBI Taxonomy" id="88688"/>
    <lineage>
        <taxon>Bacteria</taxon>
        <taxon>Pseudomonadati</taxon>
        <taxon>Pseudomonadota</taxon>
        <taxon>Alphaproteobacteria</taxon>
        <taxon>Caulobacterales</taxon>
        <taxon>Caulobacteraceae</taxon>
        <taxon>Caulobacter</taxon>
    </lineage>
</organism>
<dbReference type="Pfam" id="PF22580">
    <property type="entry name" value="KYNU_C"/>
    <property type="match status" value="1"/>
</dbReference>
<dbReference type="Gene3D" id="3.40.640.10">
    <property type="entry name" value="Type I PLP-dependent aspartate aminotransferase-like (Major domain)"/>
    <property type="match status" value="1"/>
</dbReference>
<dbReference type="Proteomes" id="UP001057520">
    <property type="component" value="Chromosome"/>
</dbReference>
<keyword evidence="5" id="KW-1185">Reference proteome</keyword>
<keyword evidence="1" id="KW-0662">Pyridine nucleotide biosynthesis</keyword>
<keyword evidence="3" id="KW-0663">Pyridoxal phosphate</keyword>
<reference evidence="4 5" key="1">
    <citation type="submission" date="2022-04" db="EMBL/GenBank/DDBJ databases">
        <title>Genome sequence of soybean root-associated Caulobacter segnis RL271.</title>
        <authorList>
            <person name="Longley R."/>
            <person name="Bonito G."/>
            <person name="Trigodet F."/>
            <person name="Crosson S."/>
            <person name="Fiebig A."/>
        </authorList>
    </citation>
    <scope>NUCLEOTIDE SEQUENCE [LARGE SCALE GENOMIC DNA]</scope>
    <source>
        <strain evidence="4 5">RL271</strain>
    </source>
</reference>
<sequence length="400" mass="42691">MVAEDQAVTSGARKDLFARALGVPNSSGGGRLHMAAHSHHLWPDVTLDAQVDAWRDAAVLADHKWDKVFGEVYPAAQGLVARALSLPSPETVVFAPNTHTLLAGLLSAMDWPRPVRVLSTDGEFHSFRRQAQRWVEAGEIELTLVESEGADFAERFLAAAREGGHDLIFASHVFFKTGYVFDRVFELAELARPEGPWVVVDGYHGFRAVPTDLAAVADRLFYLAGGYKYAMAGEGAAFLHAPPGFGPRPVLTGWYAEFGDLEGPPGGVGYARDAGRFLGATFDPSGLYRFVAAGRMLEAEGLTTAAVARHVARLKSVLLARIALGEAGPLKAATVVNPLGPGPSARFLALRHADANAWKAALADKGVVVDVRDDVLRIGLSIYHDEADIAAFCAACAGLT</sequence>
<dbReference type="InterPro" id="IPR015421">
    <property type="entry name" value="PyrdxlP-dep_Trfase_major"/>
</dbReference>
<name>A0ABY4ZQE7_9CAUL</name>
<dbReference type="GO" id="GO:0008483">
    <property type="term" value="F:transaminase activity"/>
    <property type="evidence" value="ECO:0007669"/>
    <property type="project" value="UniProtKB-KW"/>
</dbReference>
<dbReference type="Gene3D" id="3.90.1150.10">
    <property type="entry name" value="Aspartate Aminotransferase, domain 1"/>
    <property type="match status" value="1"/>
</dbReference>
<dbReference type="InterPro" id="IPR015422">
    <property type="entry name" value="PyrdxlP-dep_Trfase_small"/>
</dbReference>